<gene>
    <name evidence="1" type="ORF">CRX47_06185</name>
</gene>
<evidence type="ECO:0008006" key="3">
    <source>
        <dbReference type="Google" id="ProtNLM"/>
    </source>
</evidence>
<proteinExistence type="predicted"/>
<name>A0ABX4K3W9_CLOSG</name>
<reference evidence="1 2" key="1">
    <citation type="submission" date="2017-09" db="EMBL/GenBank/DDBJ databases">
        <title>FDA dAtabase for Regulatory Grade micrObial Sequences (FDA-ARGOS): Supporting development and validation of Infectious Disease Dx tests.</title>
        <authorList>
            <person name="Kerrigan L."/>
            <person name="Long C."/>
            <person name="Tallon L.J."/>
            <person name="Sadzewicz L."/>
            <person name="Ott S."/>
            <person name="Zhao X."/>
            <person name="Nagaraj S."/>
            <person name="Vavikolanu K."/>
            <person name="Aluvathingal J."/>
            <person name="Nadendla S."/>
            <person name="Sichtig H."/>
        </authorList>
    </citation>
    <scope>NUCLEOTIDE SEQUENCE [LARGE SCALE GENOMIC DNA]</scope>
    <source>
        <strain evidence="1 2">FDAARGOS_423</strain>
    </source>
</reference>
<sequence length="241" mass="28896">MILTAHQPVYLPWLGLFHKIALSDVYCFFDDVQYLRRDWNNRNKIKTSNGDIWLTVPVLSKGHMEKSIKDVEINNTIDWRKKHWRAIYTSYKKAPYFSKYADFFEELYRKEWYYLVELNECMLKFFLDQLGINIKFIRQSELNFKGYKSDLVLDMCKKLEANAYIFGELGKNYADIKSFEREGIKLYFQEYNHPIYKQLWGEFISHISIIDLLFNVGSERALDIIMQGNVTQKELMNLLLK</sequence>
<protein>
    <recommendedName>
        <fullName evidence="3">WbqC family protein</fullName>
    </recommendedName>
</protein>
<evidence type="ECO:0000313" key="2">
    <source>
        <dbReference type="Proteomes" id="UP000223854"/>
    </source>
</evidence>
<dbReference type="Proteomes" id="UP000223854">
    <property type="component" value="Unassembled WGS sequence"/>
</dbReference>
<dbReference type="InterPro" id="IPR014985">
    <property type="entry name" value="WbqC"/>
</dbReference>
<evidence type="ECO:0000313" key="1">
    <source>
        <dbReference type="EMBL" id="PHG99457.1"/>
    </source>
</evidence>
<dbReference type="RefSeq" id="WP_098926981.1">
    <property type="nucleotide sequence ID" value="NZ_CBCRVC010000009.1"/>
</dbReference>
<dbReference type="Pfam" id="PF08889">
    <property type="entry name" value="WbqC"/>
    <property type="match status" value="1"/>
</dbReference>
<dbReference type="EMBL" id="PDLH01000007">
    <property type="protein sequence ID" value="PHG99457.1"/>
    <property type="molecule type" value="Genomic_DNA"/>
</dbReference>
<keyword evidence="2" id="KW-1185">Reference proteome</keyword>
<comment type="caution">
    <text evidence="1">The sequence shown here is derived from an EMBL/GenBank/DDBJ whole genome shotgun (WGS) entry which is preliminary data.</text>
</comment>
<organism evidence="1 2">
    <name type="scientific">Clostridium sporogenes</name>
    <dbReference type="NCBI Taxonomy" id="1509"/>
    <lineage>
        <taxon>Bacteria</taxon>
        <taxon>Bacillati</taxon>
        <taxon>Bacillota</taxon>
        <taxon>Clostridia</taxon>
        <taxon>Eubacteriales</taxon>
        <taxon>Clostridiaceae</taxon>
        <taxon>Clostridium</taxon>
    </lineage>
</organism>
<accession>A0ABX4K3W9</accession>